<reference evidence="2" key="1">
    <citation type="submission" date="2018-09" db="EMBL/GenBank/DDBJ databases">
        <authorList>
            <person name="Zhu H."/>
        </authorList>
    </citation>
    <scope>NUCLEOTIDE SEQUENCE [LARGE SCALE GENOMIC DNA]</scope>
    <source>
        <strain evidence="2">K1S02-23</strain>
    </source>
</reference>
<comment type="caution">
    <text evidence="1">The sequence shown here is derived from an EMBL/GenBank/DDBJ whole genome shotgun (WGS) entry which is preliminary data.</text>
</comment>
<dbReference type="Proteomes" id="UP000266327">
    <property type="component" value="Unassembled WGS sequence"/>
</dbReference>
<evidence type="ECO:0000313" key="1">
    <source>
        <dbReference type="EMBL" id="RJG00428.1"/>
    </source>
</evidence>
<accession>A0A3A3FW52</accession>
<dbReference type="EMBL" id="QYUQ01000002">
    <property type="protein sequence ID" value="RJG00428.1"/>
    <property type="molecule type" value="Genomic_DNA"/>
</dbReference>
<organism evidence="1 2">
    <name type="scientific">Noviherbaspirillum sedimenti</name>
    <dbReference type="NCBI Taxonomy" id="2320865"/>
    <lineage>
        <taxon>Bacteria</taxon>
        <taxon>Pseudomonadati</taxon>
        <taxon>Pseudomonadota</taxon>
        <taxon>Betaproteobacteria</taxon>
        <taxon>Burkholderiales</taxon>
        <taxon>Oxalobacteraceae</taxon>
        <taxon>Noviherbaspirillum</taxon>
    </lineage>
</organism>
<dbReference type="AlphaFoldDB" id="A0A3A3FW52"/>
<evidence type="ECO:0000313" key="2">
    <source>
        <dbReference type="Proteomes" id="UP000266327"/>
    </source>
</evidence>
<keyword evidence="2" id="KW-1185">Reference proteome</keyword>
<name>A0A3A3FW52_9BURK</name>
<proteinExistence type="predicted"/>
<protein>
    <submittedName>
        <fullName evidence="1">Uncharacterized protein</fullName>
    </submittedName>
</protein>
<sequence length="368" mass="39039">MLASASAAPQMNAADADATSIPTARASSTSATPLTWSVTNLGAFNDEENSVATGINNAGKIVGFAIKVGAYYHRPFIYANGIMAPMLSPVQDYSIQPALINDGDMVVGYTYEPRAQDGGGPFIYSQGTYARLGGGKEPSGLNDAGKAVGNLVSRTLNPAAPAGTNPFITRFNAYLYFNGAMTDLTAAIGALSAYDINNQGDIVGKMPDKKGYFYRNGQVQGLGALPGDQYSLAISINDKAEIVGVSANDESIEFSRRSDINPTSGWRAFLYQNGAMTDLNEAGGFAKSYAFMVNNRGHVLGEAWKEGHRFHYVYRDGEFINLSDLPALKTAGWTAVKFYDMNDAGKIVGEGVIGGKVRALLLTPKEGG</sequence>
<gene>
    <name evidence="1" type="ORF">D3878_01590</name>
</gene>